<dbReference type="OrthoDB" id="10252740at2759"/>
<protein>
    <recommendedName>
        <fullName evidence="1">Piwi domain-containing protein</fullName>
    </recommendedName>
</protein>
<dbReference type="Gene3D" id="3.30.420.10">
    <property type="entry name" value="Ribonuclease H-like superfamily/Ribonuclease H"/>
    <property type="match status" value="1"/>
</dbReference>
<evidence type="ECO:0000259" key="1">
    <source>
        <dbReference type="PROSITE" id="PS50822"/>
    </source>
</evidence>
<dbReference type="PANTHER" id="PTHR22891">
    <property type="entry name" value="EUKARYOTIC TRANSLATION INITIATION FACTOR 2C"/>
    <property type="match status" value="1"/>
</dbReference>
<dbReference type="InterPro" id="IPR036397">
    <property type="entry name" value="RNaseH_sf"/>
</dbReference>
<dbReference type="SMART" id="SM00950">
    <property type="entry name" value="Piwi"/>
    <property type="match status" value="1"/>
</dbReference>
<gene>
    <name evidence="2" type="ORF">CBOVIS_LOCUS7859</name>
    <name evidence="3" type="ORF">CBOVIS_LOCUS7862</name>
</gene>
<reference evidence="3 4" key="1">
    <citation type="submission" date="2020-04" db="EMBL/GenBank/DDBJ databases">
        <authorList>
            <person name="Laetsch R D."/>
            <person name="Stevens L."/>
            <person name="Kumar S."/>
            <person name="Blaxter L. M."/>
        </authorList>
    </citation>
    <scope>NUCLEOTIDE SEQUENCE [LARGE SCALE GENOMIC DNA]</scope>
</reference>
<dbReference type="EMBL" id="CADEPM010000005">
    <property type="protein sequence ID" value="CAB3405693.1"/>
    <property type="molecule type" value="Genomic_DNA"/>
</dbReference>
<name>A0A8S1EWK7_9PELO</name>
<dbReference type="PROSITE" id="PS50822">
    <property type="entry name" value="PIWI"/>
    <property type="match status" value="1"/>
</dbReference>
<dbReference type="Proteomes" id="UP000494206">
    <property type="component" value="Unassembled WGS sequence"/>
</dbReference>
<sequence>MLRHHTRGTQGHNTIISFFSNCLKLFSDGCKLSGISVGKWIIEDISAYKLGVDYFETLKRLFTKFSNKDKTDLIILIDDLANNSHGMLKNTTFSDLSHFIFYFSFNGASHKEAFVGDFHYQYPKKEQVESDILKRRMKWMIEQFVAYRIKYPLTILIIRDGVSEGQYQMILNEELNAMRTACQEVANQQNLKNWPPKFAVVIATKRNSARFFNRLDSNISNVKPLTVIDRDITRVNINEAYIVSANAFQGTAQAVCYQLLRNEIGFKDMDEVEALLLALSSHHQICKIPISLPEPVYQADKWSKRGNEMWKEYGRIRDIPKTKNQTCADFELMTENLAYWHSPTGPSRI</sequence>
<comment type="caution">
    <text evidence="3">The sequence shown here is derived from an EMBL/GenBank/DDBJ whole genome shotgun (WGS) entry which is preliminary data.</text>
</comment>
<dbReference type="Pfam" id="PF02171">
    <property type="entry name" value="Piwi"/>
    <property type="match status" value="1"/>
</dbReference>
<organism evidence="3 4">
    <name type="scientific">Caenorhabditis bovis</name>
    <dbReference type="NCBI Taxonomy" id="2654633"/>
    <lineage>
        <taxon>Eukaryota</taxon>
        <taxon>Metazoa</taxon>
        <taxon>Ecdysozoa</taxon>
        <taxon>Nematoda</taxon>
        <taxon>Chromadorea</taxon>
        <taxon>Rhabditida</taxon>
        <taxon>Rhabditina</taxon>
        <taxon>Rhabditomorpha</taxon>
        <taxon>Rhabditoidea</taxon>
        <taxon>Rhabditidae</taxon>
        <taxon>Peloderinae</taxon>
        <taxon>Caenorhabditis</taxon>
    </lineage>
</organism>
<dbReference type="InterPro" id="IPR003165">
    <property type="entry name" value="Piwi"/>
</dbReference>
<dbReference type="GO" id="GO:0003676">
    <property type="term" value="F:nucleic acid binding"/>
    <property type="evidence" value="ECO:0007669"/>
    <property type="project" value="InterPro"/>
</dbReference>
<dbReference type="SUPFAM" id="SSF53098">
    <property type="entry name" value="Ribonuclease H-like"/>
    <property type="match status" value="1"/>
</dbReference>
<proteinExistence type="predicted"/>
<dbReference type="AlphaFoldDB" id="A0A8S1EWK7"/>
<evidence type="ECO:0000313" key="2">
    <source>
        <dbReference type="EMBL" id="CAB3405693.1"/>
    </source>
</evidence>
<feature type="domain" description="Piwi" evidence="1">
    <location>
        <begin position="152"/>
        <end position="311"/>
    </location>
</feature>
<keyword evidence="4" id="KW-1185">Reference proteome</keyword>
<evidence type="ECO:0000313" key="3">
    <source>
        <dbReference type="EMBL" id="CAB3405696.1"/>
    </source>
</evidence>
<evidence type="ECO:0000313" key="4">
    <source>
        <dbReference type="Proteomes" id="UP000494206"/>
    </source>
</evidence>
<dbReference type="EMBL" id="CADEPM010000005">
    <property type="protein sequence ID" value="CAB3405696.1"/>
    <property type="molecule type" value="Genomic_DNA"/>
</dbReference>
<accession>A0A8S1EWK7</accession>
<dbReference type="InterPro" id="IPR012337">
    <property type="entry name" value="RNaseH-like_sf"/>
</dbReference>